<protein>
    <submittedName>
        <fullName evidence="10">Glucose-methanol-choline oxidoreductase</fullName>
    </submittedName>
</protein>
<reference evidence="10" key="1">
    <citation type="submission" date="2022-11" db="EMBL/GenBank/DDBJ databases">
        <authorList>
            <person name="Petersen C."/>
        </authorList>
    </citation>
    <scope>NUCLEOTIDE SEQUENCE</scope>
    <source>
        <strain evidence="10">IBT 22155</strain>
    </source>
</reference>
<dbReference type="RefSeq" id="XP_056519483.1">
    <property type="nucleotide sequence ID" value="XM_056669653.1"/>
</dbReference>
<dbReference type="PANTHER" id="PTHR11552">
    <property type="entry name" value="GLUCOSE-METHANOL-CHOLINE GMC OXIDOREDUCTASE"/>
    <property type="match status" value="1"/>
</dbReference>
<dbReference type="Gene3D" id="3.30.560.10">
    <property type="entry name" value="Glucose Oxidase, domain 3"/>
    <property type="match status" value="1"/>
</dbReference>
<dbReference type="Pfam" id="PF05199">
    <property type="entry name" value="GMC_oxred_C"/>
    <property type="match status" value="1"/>
</dbReference>
<keyword evidence="5" id="KW-0134">Cell wall</keyword>
<keyword evidence="6" id="KW-0325">Glycoprotein</keyword>
<name>A0A9W9GPA4_9EURO</name>
<dbReference type="AlphaFoldDB" id="A0A9W9GPA4"/>
<comment type="cofactor">
    <cofactor evidence="8">
        <name>FAD</name>
        <dbReference type="ChEBI" id="CHEBI:57692"/>
    </cofactor>
</comment>
<organism evidence="10 11">
    <name type="scientific">Penicillium bovifimosum</name>
    <dbReference type="NCBI Taxonomy" id="126998"/>
    <lineage>
        <taxon>Eukaryota</taxon>
        <taxon>Fungi</taxon>
        <taxon>Dikarya</taxon>
        <taxon>Ascomycota</taxon>
        <taxon>Pezizomycotina</taxon>
        <taxon>Eurotiomycetes</taxon>
        <taxon>Eurotiomycetidae</taxon>
        <taxon>Eurotiales</taxon>
        <taxon>Aspergillaceae</taxon>
        <taxon>Penicillium</taxon>
    </lineage>
</organism>
<dbReference type="GO" id="GO:0005737">
    <property type="term" value="C:cytoplasm"/>
    <property type="evidence" value="ECO:0007669"/>
    <property type="project" value="UniProtKB-SubCell"/>
</dbReference>
<dbReference type="PROSITE" id="PS00624">
    <property type="entry name" value="GMC_OXRED_2"/>
    <property type="match status" value="1"/>
</dbReference>
<evidence type="ECO:0000256" key="5">
    <source>
        <dbReference type="ARBA" id="ARBA00022512"/>
    </source>
</evidence>
<dbReference type="InterPro" id="IPR000172">
    <property type="entry name" value="GMC_OxRdtase_N"/>
</dbReference>
<evidence type="ECO:0000256" key="2">
    <source>
        <dbReference type="ARBA" id="ARBA00004496"/>
    </source>
</evidence>
<evidence type="ECO:0000256" key="6">
    <source>
        <dbReference type="ARBA" id="ARBA00023180"/>
    </source>
</evidence>
<evidence type="ECO:0000256" key="1">
    <source>
        <dbReference type="ARBA" id="ARBA00004191"/>
    </source>
</evidence>
<dbReference type="SUPFAM" id="SSF51905">
    <property type="entry name" value="FAD/NAD(P)-binding domain"/>
    <property type="match status" value="1"/>
</dbReference>
<reference evidence="10" key="2">
    <citation type="journal article" date="2023" name="IMA Fungus">
        <title>Comparative genomic study of the Penicillium genus elucidates a diverse pangenome and 15 lateral gene transfer events.</title>
        <authorList>
            <person name="Petersen C."/>
            <person name="Sorensen T."/>
            <person name="Nielsen M.R."/>
            <person name="Sondergaard T.E."/>
            <person name="Sorensen J.L."/>
            <person name="Fitzpatrick D.A."/>
            <person name="Frisvad J.C."/>
            <person name="Nielsen K.L."/>
        </authorList>
    </citation>
    <scope>NUCLEOTIDE SEQUENCE</scope>
    <source>
        <strain evidence="10">IBT 22155</strain>
    </source>
</reference>
<evidence type="ECO:0000313" key="10">
    <source>
        <dbReference type="EMBL" id="KAJ5125084.1"/>
    </source>
</evidence>
<comment type="caution">
    <text evidence="10">The sequence shown here is derived from an EMBL/GenBank/DDBJ whole genome shotgun (WGS) entry which is preliminary data.</text>
</comment>
<feature type="active site" description="Proton acceptor" evidence="7">
    <location>
        <position position="545"/>
    </location>
</feature>
<dbReference type="GeneID" id="81408823"/>
<comment type="similarity">
    <text evidence="3">Belongs to the GMC oxidoreductase family.</text>
</comment>
<dbReference type="Gene3D" id="3.50.50.60">
    <property type="entry name" value="FAD/NAD(P)-binding domain"/>
    <property type="match status" value="1"/>
</dbReference>
<feature type="domain" description="Glucose-methanol-choline oxidoreductase N-terminal" evidence="9">
    <location>
        <begin position="265"/>
        <end position="279"/>
    </location>
</feature>
<keyword evidence="8" id="KW-0285">Flavoprotein</keyword>
<keyword evidence="8" id="KW-0274">FAD</keyword>
<proteinExistence type="inferred from homology"/>
<evidence type="ECO:0000256" key="4">
    <source>
        <dbReference type="ARBA" id="ARBA00022490"/>
    </source>
</evidence>
<dbReference type="SUPFAM" id="SSF54373">
    <property type="entry name" value="FAD-linked reductases, C-terminal domain"/>
    <property type="match status" value="1"/>
</dbReference>
<feature type="active site" description="Proton donor" evidence="7">
    <location>
        <position position="501"/>
    </location>
</feature>
<dbReference type="PANTHER" id="PTHR11552:SF138">
    <property type="entry name" value="DEHYDROGENASE PKFF-RELATED"/>
    <property type="match status" value="1"/>
</dbReference>
<keyword evidence="11" id="KW-1185">Reference proteome</keyword>
<dbReference type="GO" id="GO:0016614">
    <property type="term" value="F:oxidoreductase activity, acting on CH-OH group of donors"/>
    <property type="evidence" value="ECO:0007669"/>
    <property type="project" value="InterPro"/>
</dbReference>
<dbReference type="Proteomes" id="UP001149079">
    <property type="component" value="Unassembled WGS sequence"/>
</dbReference>
<keyword evidence="5" id="KW-0964">Secreted</keyword>
<sequence>GGTAGLTIAVRLAEQNYQVAVVEAGGYYEYLYPLARIPGACSLGAGADVQTTTPIDWGFVAHGVQGANFRDIHYPRGKCLGGSSASNFMIYQRPSAQSMAVWAELVNDTSYRFENVLPFFQKTVSFSPPVGTRFANATPLYNASAFDKDGQPLQVSYPKYATPFATWAKQGFNELGIEEVQDFNSGSLLGHQFCAMTIQQSDASRSSSESAFLHTGWRSGSWIVYQFAMAKKILFNPRNRATGVVVQQGTQFVLTARREVIISAGAFQSPQLLMVSGIGPAEVLNTHGVNLIVDLPGVGQNMWDHVFFGPSYQVDLPTLGMLDNHIFSLLREGLAWLFGGNGRLTNPSADYIAFEKLPQASRCAFSEVNEKDLAWFPGDWPEAEYLVGSAFTGNFSNPYAQQPRTGRYASIVAVLGAPTSRGNVTIVSSDTADAPVINPNWLGTDTDQKVAVAAYKRAREAFRTQAMTSVITRQEYLHGISSQTDKEILDIIKNTMMTIYHASCTCKMGVQNDSMAVVDSRARVFGVTGLRVVDASAFPILPPGHPQSVVYMLAEKIAADIATDGRSEDSRVFRANDE</sequence>
<dbReference type="Pfam" id="PF00732">
    <property type="entry name" value="GMC_oxred_N"/>
    <property type="match status" value="1"/>
</dbReference>
<dbReference type="GO" id="GO:0044550">
    <property type="term" value="P:secondary metabolite biosynthetic process"/>
    <property type="evidence" value="ECO:0007669"/>
    <property type="project" value="TreeGrafter"/>
</dbReference>
<dbReference type="GO" id="GO:0050660">
    <property type="term" value="F:flavin adenine dinucleotide binding"/>
    <property type="evidence" value="ECO:0007669"/>
    <property type="project" value="InterPro"/>
</dbReference>
<dbReference type="EMBL" id="JAPQKL010000006">
    <property type="protein sequence ID" value="KAJ5125084.1"/>
    <property type="molecule type" value="Genomic_DNA"/>
</dbReference>
<dbReference type="OrthoDB" id="269227at2759"/>
<evidence type="ECO:0000259" key="9">
    <source>
        <dbReference type="PROSITE" id="PS00624"/>
    </source>
</evidence>
<evidence type="ECO:0000256" key="7">
    <source>
        <dbReference type="PIRSR" id="PIRSR000137-1"/>
    </source>
</evidence>
<feature type="binding site" evidence="8">
    <location>
        <begin position="546"/>
        <end position="547"/>
    </location>
    <ligand>
        <name>FAD</name>
        <dbReference type="ChEBI" id="CHEBI:57692"/>
    </ligand>
</feature>
<dbReference type="InterPro" id="IPR007867">
    <property type="entry name" value="GMC_OxRtase_C"/>
</dbReference>
<keyword evidence="4" id="KW-0963">Cytoplasm</keyword>
<evidence type="ECO:0000313" key="11">
    <source>
        <dbReference type="Proteomes" id="UP001149079"/>
    </source>
</evidence>
<gene>
    <name evidence="10" type="ORF">N7515_008909</name>
</gene>
<feature type="non-terminal residue" evidence="10">
    <location>
        <position position="1"/>
    </location>
</feature>
<evidence type="ECO:0000256" key="8">
    <source>
        <dbReference type="PIRSR" id="PIRSR000137-2"/>
    </source>
</evidence>
<accession>A0A9W9GPA4</accession>
<dbReference type="InterPro" id="IPR012132">
    <property type="entry name" value="GMC_OxRdtase"/>
</dbReference>
<comment type="subcellular location">
    <subcellularLocation>
        <location evidence="2">Cytoplasm</location>
    </subcellularLocation>
    <subcellularLocation>
        <location evidence="1">Secreted</location>
        <location evidence="1">Cell wall</location>
    </subcellularLocation>
</comment>
<dbReference type="PIRSF" id="PIRSF000137">
    <property type="entry name" value="Alcohol_oxidase"/>
    <property type="match status" value="1"/>
</dbReference>
<evidence type="ECO:0000256" key="3">
    <source>
        <dbReference type="ARBA" id="ARBA00010790"/>
    </source>
</evidence>
<dbReference type="InterPro" id="IPR036188">
    <property type="entry name" value="FAD/NAD-bd_sf"/>
</dbReference>